<dbReference type="EMBL" id="CAMXCT020004372">
    <property type="protein sequence ID" value="CAL1162137.1"/>
    <property type="molecule type" value="Genomic_DNA"/>
</dbReference>
<protein>
    <submittedName>
        <fullName evidence="4">Multidrug resistance protein 1A</fullName>
    </submittedName>
</protein>
<feature type="compositionally biased region" description="Basic residues" evidence="1">
    <location>
        <begin position="763"/>
        <end position="777"/>
    </location>
</feature>
<accession>A0A9P1DG04</accession>
<evidence type="ECO:0000313" key="4">
    <source>
        <dbReference type="EMBL" id="CAL4796074.1"/>
    </source>
</evidence>
<evidence type="ECO:0000313" key="3">
    <source>
        <dbReference type="EMBL" id="CAL1162137.1"/>
    </source>
</evidence>
<reference evidence="3" key="2">
    <citation type="submission" date="2024-04" db="EMBL/GenBank/DDBJ databases">
        <authorList>
            <person name="Chen Y."/>
            <person name="Shah S."/>
            <person name="Dougan E. K."/>
            <person name="Thang M."/>
            <person name="Chan C."/>
        </authorList>
    </citation>
    <scope>NUCLEOTIDE SEQUENCE [LARGE SCALE GENOMIC DNA]</scope>
</reference>
<sequence>MNLCGRTLDLDAAYKQLLTAKSSLWCSVLAVENMCRAKQLFISHVLPFGASASVYAFNRLARACHTIGVGLLGLVWGNYYDDFPQVDIVASNGDAQCTAERFFELIGWRVSMKESKRLPIAKQFDALGVTFDFTSSQEGVVQVKNKTSRVEQLCAELDEVEATRFLSAAKASSLRGKLQFAETHTFGRVLAAHLKEFGLRANGKLSGTDVSSELLCEIAWIKDFLRFSQPRKLLSGMSERRLYIFTDAALENYDMHGSLGMVAYFVEGNVSSKRFFFSDSVPDDLMRTTLASENKSQCSASLTLIKLVYNKQFDNALRGLARGNKGPEDATEHEQIKEEWDKVVACRENEILEATVKDKMETENPEGEEADSAISQMRRLATEFVEKSQEYWNSLANSTVRRYISLVVLPSSQGQIIRILQQRALKEIITTEGQKSCLFWFDMDLMGETPGLHAQVGLRRFPEVKGGGDFKKLLQSVMLARGAQVKSDAGEVTVPGTGEIIAVHTAERGSLQAEVRKVFRLQAARHEGTDCEEKCINVIFSEETARSRKKRIRGSEAYTTLTSIQAFSDGTTETSWGGSTLSRRLRYGSPPGKSKILGNQTMKLSTAGLTKEQNAILQNKQRVESVFSAARLPAKFHQDLLHSFSAAAVIDLTPGQGHMLEACLDSRTPVLGFGLTETHCTMLEERLTRYVLEKFKENGHTMYREDAAKALGANASTGADPNATDAEAKAKAKPKPGPKRKKNKDGSDAEEEEEVSEESQPKPPKKKKNKQHQKKEE</sequence>
<feature type="region of interest" description="Disordered" evidence="1">
    <location>
        <begin position="714"/>
        <end position="777"/>
    </location>
</feature>
<dbReference type="EMBL" id="CAMXCT010004372">
    <property type="protein sequence ID" value="CAI4008762.1"/>
    <property type="molecule type" value="Genomic_DNA"/>
</dbReference>
<proteinExistence type="predicted"/>
<dbReference type="AlphaFoldDB" id="A0A9P1DG04"/>
<keyword evidence="5" id="KW-1185">Reference proteome</keyword>
<feature type="compositionally biased region" description="Acidic residues" evidence="1">
    <location>
        <begin position="748"/>
        <end position="757"/>
    </location>
</feature>
<dbReference type="Proteomes" id="UP001152797">
    <property type="component" value="Unassembled WGS sequence"/>
</dbReference>
<feature type="compositionally biased region" description="Basic residues" evidence="1">
    <location>
        <begin position="731"/>
        <end position="743"/>
    </location>
</feature>
<dbReference type="EMBL" id="CAMXCT030004372">
    <property type="protein sequence ID" value="CAL4796074.1"/>
    <property type="molecule type" value="Genomic_DNA"/>
</dbReference>
<comment type="caution">
    <text evidence="2">The sequence shown here is derived from an EMBL/GenBank/DDBJ whole genome shotgun (WGS) entry which is preliminary data.</text>
</comment>
<evidence type="ECO:0000256" key="1">
    <source>
        <dbReference type="SAM" id="MobiDB-lite"/>
    </source>
</evidence>
<evidence type="ECO:0000313" key="5">
    <source>
        <dbReference type="Proteomes" id="UP001152797"/>
    </source>
</evidence>
<reference evidence="2" key="1">
    <citation type="submission" date="2022-10" db="EMBL/GenBank/DDBJ databases">
        <authorList>
            <person name="Chen Y."/>
            <person name="Dougan E. K."/>
            <person name="Chan C."/>
            <person name="Rhodes N."/>
            <person name="Thang M."/>
        </authorList>
    </citation>
    <scope>NUCLEOTIDE SEQUENCE</scope>
</reference>
<gene>
    <name evidence="2" type="ORF">C1SCF055_LOCUS34168</name>
</gene>
<name>A0A9P1DG04_9DINO</name>
<organism evidence="2">
    <name type="scientific">Cladocopium goreaui</name>
    <dbReference type="NCBI Taxonomy" id="2562237"/>
    <lineage>
        <taxon>Eukaryota</taxon>
        <taxon>Sar</taxon>
        <taxon>Alveolata</taxon>
        <taxon>Dinophyceae</taxon>
        <taxon>Suessiales</taxon>
        <taxon>Symbiodiniaceae</taxon>
        <taxon>Cladocopium</taxon>
    </lineage>
</organism>
<evidence type="ECO:0000313" key="2">
    <source>
        <dbReference type="EMBL" id="CAI4008762.1"/>
    </source>
</evidence>
<dbReference type="OrthoDB" id="446174at2759"/>